<reference evidence="1 2" key="1">
    <citation type="submission" date="2018-10" db="EMBL/GenBank/DDBJ databases">
        <title>Bradyrhizobium sp. nov., effective nodules isolated from peanut in China.</title>
        <authorList>
            <person name="Li Y."/>
        </authorList>
    </citation>
    <scope>NUCLEOTIDE SEQUENCE [LARGE SCALE GENOMIC DNA]</scope>
    <source>
        <strain evidence="1 2">CCBAU 53426</strain>
    </source>
</reference>
<organism evidence="1 2">
    <name type="scientific">Bradyrhizobium guangzhouense</name>
    <dbReference type="NCBI Taxonomy" id="1325095"/>
    <lineage>
        <taxon>Bacteria</taxon>
        <taxon>Pseudomonadati</taxon>
        <taxon>Pseudomonadota</taxon>
        <taxon>Alphaproteobacteria</taxon>
        <taxon>Hyphomicrobiales</taxon>
        <taxon>Nitrobacteraceae</taxon>
        <taxon>Bradyrhizobium</taxon>
    </lineage>
</organism>
<proteinExistence type="predicted"/>
<comment type="caution">
    <text evidence="1">The sequence shown here is derived from an EMBL/GenBank/DDBJ whole genome shotgun (WGS) entry which is preliminary data.</text>
</comment>
<evidence type="ECO:0008006" key="3">
    <source>
        <dbReference type="Google" id="ProtNLM"/>
    </source>
</evidence>
<protein>
    <recommendedName>
        <fullName evidence="3">Bacteriocin</fullName>
    </recommendedName>
</protein>
<accession>A0ABY0E5Q5</accession>
<dbReference type="EMBL" id="RDQZ01000011">
    <property type="protein sequence ID" value="RXH12915.1"/>
    <property type="molecule type" value="Genomic_DNA"/>
</dbReference>
<name>A0ABY0E5Q5_9BRAD</name>
<dbReference type="Proteomes" id="UP000290401">
    <property type="component" value="Unassembled WGS sequence"/>
</dbReference>
<evidence type="ECO:0000313" key="1">
    <source>
        <dbReference type="EMBL" id="RXH12915.1"/>
    </source>
</evidence>
<keyword evidence="2" id="KW-1185">Reference proteome</keyword>
<sequence length="95" mass="9930">MTAITAQMSRTAYSCMRGNGPFQVRRIDMRTQEVGSLSVEDLDAVAGGMMNDGRGQMDPKAPGAYVPYGGPGMGLGQLAGDLIMATVAGGFFFGF</sequence>
<evidence type="ECO:0000313" key="2">
    <source>
        <dbReference type="Proteomes" id="UP000290401"/>
    </source>
</evidence>
<gene>
    <name evidence="1" type="ORF">EAS56_15525</name>
</gene>